<evidence type="ECO:0000313" key="3">
    <source>
        <dbReference type="EMBL" id="OMO95190.1"/>
    </source>
</evidence>
<feature type="coiled-coil region" evidence="1">
    <location>
        <begin position="1060"/>
        <end position="1094"/>
    </location>
</feature>
<keyword evidence="1" id="KW-0175">Coiled coil</keyword>
<feature type="region of interest" description="Disordered" evidence="2">
    <location>
        <begin position="1"/>
        <end position="22"/>
    </location>
</feature>
<dbReference type="InterPro" id="IPR044824">
    <property type="entry name" value="MAIN-like"/>
</dbReference>
<dbReference type="AlphaFoldDB" id="A0A1R3JK63"/>
<feature type="coiled-coil region" evidence="1">
    <location>
        <begin position="101"/>
        <end position="138"/>
    </location>
</feature>
<proteinExistence type="predicted"/>
<dbReference type="Gramene" id="OMO95190">
    <property type="protein sequence ID" value="OMO95190"/>
    <property type="gene ID" value="CCACVL1_05508"/>
</dbReference>
<comment type="caution">
    <text evidence="3">The sequence shown here is derived from an EMBL/GenBank/DDBJ whole genome shotgun (WGS) entry which is preliminary data.</text>
</comment>
<gene>
    <name evidence="3" type="ORF">CCACVL1_05508</name>
</gene>
<feature type="region of interest" description="Disordered" evidence="2">
    <location>
        <begin position="682"/>
        <end position="716"/>
    </location>
</feature>
<evidence type="ECO:0000256" key="2">
    <source>
        <dbReference type="SAM" id="MobiDB-lite"/>
    </source>
</evidence>
<name>A0A1R3JK63_COCAP</name>
<dbReference type="OrthoDB" id="1679068at2759"/>
<reference evidence="3 4" key="1">
    <citation type="submission" date="2013-09" db="EMBL/GenBank/DDBJ databases">
        <title>Corchorus capsularis genome sequencing.</title>
        <authorList>
            <person name="Alam M."/>
            <person name="Haque M.S."/>
            <person name="Islam M.S."/>
            <person name="Emdad E.M."/>
            <person name="Islam M.M."/>
            <person name="Ahmed B."/>
            <person name="Halim A."/>
            <person name="Hossen Q.M.M."/>
            <person name="Hossain M.Z."/>
            <person name="Ahmed R."/>
            <person name="Khan M.M."/>
            <person name="Islam R."/>
            <person name="Rashid M.M."/>
            <person name="Khan S.A."/>
            <person name="Rahman M.S."/>
            <person name="Alam M."/>
        </authorList>
    </citation>
    <scope>NUCLEOTIDE SEQUENCE [LARGE SCALE GENOMIC DNA]</scope>
    <source>
        <strain evidence="4">cv. CVL-1</strain>
        <tissue evidence="3">Whole seedling</tissue>
    </source>
</reference>
<protein>
    <recommendedName>
        <fullName evidence="5">Aminotransferase-like plant mobile domain-containing protein</fullName>
    </recommendedName>
</protein>
<dbReference type="PANTHER" id="PTHR46033:SF8">
    <property type="entry name" value="PROTEIN MAINTENANCE OF MERISTEMS-LIKE"/>
    <property type="match status" value="1"/>
</dbReference>
<feature type="compositionally biased region" description="Basic and acidic residues" evidence="2">
    <location>
        <begin position="794"/>
        <end position="817"/>
    </location>
</feature>
<sequence length="1125" mass="125148">MAVPTSNSSSRPGDNPSSPYFIHSSENPSLVLVSSVLSGRKRYGDNLRIHMGEVAPIKPAAVIKPVYVEIVESKSEENQPKTLLVEELDFLIEDEVDSKKIEFIEEKIKFEASEKAVMKEEKIESETIEKVYMKEEQEEITCDMTSNFNQLPVERFVDFTMFIVLNLLSSNPVAIFGEICFFQQASLRILKLSLCRHSSSSQPTMAASSQRERRLQKAGEIPCLLYDAWVEVDDTLLEFNKVDTKGSAAARQGQYNLLEEFIAGSEDPAALLDAALMSWSLIRRGDFTAAPWHVGHHTFLTAFGEITVTLEDVAAATLLPITGDVDPCFIDLTPQETKTLTVLTDLISRFVFGGYPYNRLMSELATLAVKISCGYSVPLLGTLYHHLDTFHEDELQGVGRYTIDTFMNVPVLQSFIWEHYPKLAPEFVDKETMDKNYDSEWEFDDSRCEKYPRICSWVNKKPLFEPRIHSMFDDHGSFAFRPYIHYGYSPSVPSHILIPPISEQLAVTADSNPHENLYHAAIRRFLTAFQVDSFQDGRTFKFMGNAVMHIMIPAMIEHWEGCCVALRSFIELGPQPITPLPPNQTGNPRFVNHSTLQTYMERHFTTGVFKQKDSHWWAFGNLPYPPPSHILCHGGIEKFANHDAKRWRMEYLGSKMSLGLDEGDAELIATLLSLNKAESRKPIPSLQEPVKSVKEPAKKRKKSGGSSGPSKKKYKTLASLTKKASVAAAVLAEAMTTDIPVPSSRPTMTKFYGTRSKNKRVQESPATEVEELMLAGDAAGSVRADFDLNQIASEVDKSVEDPPLKGPESKTKGKVQDEPEVAMAEEEENLDSNPGSDLEEDDDGFEEIEGSSDEGVDGDDEDYEPLGFTVEEAEMLSQERISEPLDVDSGIGPVRGEVLPEQVIEGPLAASGDIPMTNIVDAGSGKSAAEAEASGAAVQSKESGKVPYRTLLVGKASRPSSFFHSYMGKGGTMVPVENTHFSVFSHLKPIAEKIIRAYPDFLANVGPFSAGAAFALGLLCQALEAKGFRFDVEPFQHHVFYLAKVFCGRDAYSSSEVEQNKAYTLELNKLKEELKQHEERVAVLKRTIQEAEEAHKKKLAGVLNSDCIPAFLHKRNKTAAFTFNE</sequence>
<organism evidence="3 4">
    <name type="scientific">Corchorus capsularis</name>
    <name type="common">Jute</name>
    <dbReference type="NCBI Taxonomy" id="210143"/>
    <lineage>
        <taxon>Eukaryota</taxon>
        <taxon>Viridiplantae</taxon>
        <taxon>Streptophyta</taxon>
        <taxon>Embryophyta</taxon>
        <taxon>Tracheophyta</taxon>
        <taxon>Spermatophyta</taxon>
        <taxon>Magnoliopsida</taxon>
        <taxon>eudicotyledons</taxon>
        <taxon>Gunneridae</taxon>
        <taxon>Pentapetalae</taxon>
        <taxon>rosids</taxon>
        <taxon>malvids</taxon>
        <taxon>Malvales</taxon>
        <taxon>Malvaceae</taxon>
        <taxon>Grewioideae</taxon>
        <taxon>Apeibeae</taxon>
        <taxon>Corchorus</taxon>
    </lineage>
</organism>
<evidence type="ECO:0000256" key="1">
    <source>
        <dbReference type="SAM" id="Coils"/>
    </source>
</evidence>
<feature type="region of interest" description="Disordered" evidence="2">
    <location>
        <begin position="793"/>
        <end position="862"/>
    </location>
</feature>
<evidence type="ECO:0008006" key="5">
    <source>
        <dbReference type="Google" id="ProtNLM"/>
    </source>
</evidence>
<keyword evidence="4" id="KW-1185">Reference proteome</keyword>
<dbReference type="EMBL" id="AWWV01007702">
    <property type="protein sequence ID" value="OMO95190.1"/>
    <property type="molecule type" value="Genomic_DNA"/>
</dbReference>
<feature type="compositionally biased region" description="Acidic residues" evidence="2">
    <location>
        <begin position="818"/>
        <end position="830"/>
    </location>
</feature>
<accession>A0A1R3JK63</accession>
<dbReference type="Proteomes" id="UP000188268">
    <property type="component" value="Unassembled WGS sequence"/>
</dbReference>
<evidence type="ECO:0000313" key="4">
    <source>
        <dbReference type="Proteomes" id="UP000188268"/>
    </source>
</evidence>
<dbReference type="GO" id="GO:0010073">
    <property type="term" value="P:meristem maintenance"/>
    <property type="evidence" value="ECO:0007669"/>
    <property type="project" value="InterPro"/>
</dbReference>
<dbReference type="PANTHER" id="PTHR46033">
    <property type="entry name" value="PROTEIN MAIN-LIKE 2"/>
    <property type="match status" value="1"/>
</dbReference>
<feature type="compositionally biased region" description="Acidic residues" evidence="2">
    <location>
        <begin position="837"/>
        <end position="862"/>
    </location>
</feature>